<feature type="compositionally biased region" description="Polar residues" evidence="1">
    <location>
        <begin position="1"/>
        <end position="24"/>
    </location>
</feature>
<protein>
    <submittedName>
        <fullName evidence="2">Uncharacterized protein</fullName>
    </submittedName>
</protein>
<gene>
    <name evidence="2" type="ORF">Bca52824_077199</name>
</gene>
<evidence type="ECO:0000256" key="1">
    <source>
        <dbReference type="SAM" id="MobiDB-lite"/>
    </source>
</evidence>
<name>A0A8X7PVF1_BRACI</name>
<dbReference type="AlphaFoldDB" id="A0A8X7PVF1"/>
<dbReference type="Proteomes" id="UP000886595">
    <property type="component" value="Unassembled WGS sequence"/>
</dbReference>
<evidence type="ECO:0000313" key="2">
    <source>
        <dbReference type="EMBL" id="KAG2257905.1"/>
    </source>
</evidence>
<accession>A0A8X7PVF1</accession>
<organism evidence="2 3">
    <name type="scientific">Brassica carinata</name>
    <name type="common">Ethiopian mustard</name>
    <name type="synonym">Abyssinian cabbage</name>
    <dbReference type="NCBI Taxonomy" id="52824"/>
    <lineage>
        <taxon>Eukaryota</taxon>
        <taxon>Viridiplantae</taxon>
        <taxon>Streptophyta</taxon>
        <taxon>Embryophyta</taxon>
        <taxon>Tracheophyta</taxon>
        <taxon>Spermatophyta</taxon>
        <taxon>Magnoliopsida</taxon>
        <taxon>eudicotyledons</taxon>
        <taxon>Gunneridae</taxon>
        <taxon>Pentapetalae</taxon>
        <taxon>rosids</taxon>
        <taxon>malvids</taxon>
        <taxon>Brassicales</taxon>
        <taxon>Brassicaceae</taxon>
        <taxon>Brassiceae</taxon>
        <taxon>Brassica</taxon>
    </lineage>
</organism>
<evidence type="ECO:0000313" key="3">
    <source>
        <dbReference type="Proteomes" id="UP000886595"/>
    </source>
</evidence>
<sequence>MTMAKPNTLQSSTTTGQAKTTNMGRNPPRETLQTKRGAAVHANNCFEPRHPPRFKPPPENQPSIHRDTPELISSTPSSPQTPSTHVFPLSESINRQFEISSVTIHHKHREEIFARNITIYHWRASIVLHEISSIESSQKPHKQRYKTKP</sequence>
<keyword evidence="3" id="KW-1185">Reference proteome</keyword>
<reference evidence="2 3" key="1">
    <citation type="submission" date="2020-02" db="EMBL/GenBank/DDBJ databases">
        <authorList>
            <person name="Ma Q."/>
            <person name="Huang Y."/>
            <person name="Song X."/>
            <person name="Pei D."/>
        </authorList>
    </citation>
    <scope>NUCLEOTIDE SEQUENCE [LARGE SCALE GENOMIC DNA]</scope>
    <source>
        <strain evidence="2">Sxm20200214</strain>
        <tissue evidence="2">Leaf</tissue>
    </source>
</reference>
<proteinExistence type="predicted"/>
<feature type="compositionally biased region" description="Low complexity" evidence="1">
    <location>
        <begin position="73"/>
        <end position="84"/>
    </location>
</feature>
<dbReference type="EMBL" id="JAAMPC010000015">
    <property type="protein sequence ID" value="KAG2257905.1"/>
    <property type="molecule type" value="Genomic_DNA"/>
</dbReference>
<comment type="caution">
    <text evidence="2">The sequence shown here is derived from an EMBL/GenBank/DDBJ whole genome shotgun (WGS) entry which is preliminary data.</text>
</comment>
<feature type="region of interest" description="Disordered" evidence="1">
    <location>
        <begin position="1"/>
        <end position="87"/>
    </location>
</feature>